<dbReference type="EMBL" id="CAMGYJ010000009">
    <property type="protein sequence ID" value="CAI0472932.1"/>
    <property type="molecule type" value="Genomic_DNA"/>
</dbReference>
<comment type="caution">
    <text evidence="2">The sequence shown here is derived from an EMBL/GenBank/DDBJ whole genome shotgun (WGS) entry which is preliminary data.</text>
</comment>
<gene>
    <name evidence="2" type="ORF">LITE_LOCUS39443</name>
</gene>
<evidence type="ECO:0000256" key="1">
    <source>
        <dbReference type="SAM" id="MobiDB-lite"/>
    </source>
</evidence>
<evidence type="ECO:0000313" key="2">
    <source>
        <dbReference type="EMBL" id="CAI0472932.1"/>
    </source>
</evidence>
<name>A0AAV0PR59_9ROSI</name>
<sequence>TWLVVKGRPRTNWLDQTRLSTNLGRFTDDRLDGEVHPSPYVLMKKKNAITRIRRGRTRGRKKKEGRKGRHGTEFGRSCSCSAVGRKKDQSEKK</sequence>
<dbReference type="AlphaFoldDB" id="A0AAV0PR59"/>
<protein>
    <submittedName>
        <fullName evidence="2">Uncharacterized protein</fullName>
    </submittedName>
</protein>
<feature type="non-terminal residue" evidence="2">
    <location>
        <position position="1"/>
    </location>
</feature>
<reference evidence="2" key="1">
    <citation type="submission" date="2022-08" db="EMBL/GenBank/DDBJ databases">
        <authorList>
            <person name="Gutierrez-Valencia J."/>
        </authorList>
    </citation>
    <scope>NUCLEOTIDE SEQUENCE</scope>
</reference>
<evidence type="ECO:0000313" key="3">
    <source>
        <dbReference type="Proteomes" id="UP001154282"/>
    </source>
</evidence>
<proteinExistence type="predicted"/>
<organism evidence="2 3">
    <name type="scientific">Linum tenue</name>
    <dbReference type="NCBI Taxonomy" id="586396"/>
    <lineage>
        <taxon>Eukaryota</taxon>
        <taxon>Viridiplantae</taxon>
        <taxon>Streptophyta</taxon>
        <taxon>Embryophyta</taxon>
        <taxon>Tracheophyta</taxon>
        <taxon>Spermatophyta</taxon>
        <taxon>Magnoliopsida</taxon>
        <taxon>eudicotyledons</taxon>
        <taxon>Gunneridae</taxon>
        <taxon>Pentapetalae</taxon>
        <taxon>rosids</taxon>
        <taxon>fabids</taxon>
        <taxon>Malpighiales</taxon>
        <taxon>Linaceae</taxon>
        <taxon>Linum</taxon>
    </lineage>
</organism>
<keyword evidence="3" id="KW-1185">Reference proteome</keyword>
<feature type="compositionally biased region" description="Basic residues" evidence="1">
    <location>
        <begin position="52"/>
        <end position="69"/>
    </location>
</feature>
<dbReference type="Proteomes" id="UP001154282">
    <property type="component" value="Unassembled WGS sequence"/>
</dbReference>
<feature type="region of interest" description="Disordered" evidence="1">
    <location>
        <begin position="52"/>
        <end position="93"/>
    </location>
</feature>
<accession>A0AAV0PR59</accession>